<feature type="region of interest" description="Disordered" evidence="1">
    <location>
        <begin position="1"/>
        <end position="26"/>
    </location>
</feature>
<feature type="compositionally biased region" description="Polar residues" evidence="1">
    <location>
        <begin position="1"/>
        <end position="13"/>
    </location>
</feature>
<feature type="compositionally biased region" description="Basic and acidic residues" evidence="1">
    <location>
        <begin position="16"/>
        <end position="26"/>
    </location>
</feature>
<reference evidence="2" key="1">
    <citation type="submission" date="2013-08" db="EMBL/GenBank/DDBJ databases">
        <authorList>
            <person name="Mendez C."/>
            <person name="Richter M."/>
            <person name="Ferrer M."/>
            <person name="Sanchez J."/>
        </authorList>
    </citation>
    <scope>NUCLEOTIDE SEQUENCE</scope>
</reference>
<accession>T1CK88</accession>
<sequence length="66" mass="7598">MPWTGSISRSPTGSRRVREPTPDEDRTIDQSLAIAWDILSDLPDSELKRIKPEFIQKYRVSRTLPS</sequence>
<protein>
    <submittedName>
        <fullName evidence="2">Uncharacterized protein</fullName>
    </submittedName>
</protein>
<organism evidence="2">
    <name type="scientific">mine drainage metagenome</name>
    <dbReference type="NCBI Taxonomy" id="410659"/>
    <lineage>
        <taxon>unclassified sequences</taxon>
        <taxon>metagenomes</taxon>
        <taxon>ecological metagenomes</taxon>
    </lineage>
</organism>
<gene>
    <name evidence="2" type="ORF">B2A_00436</name>
</gene>
<name>T1CK88_9ZZZZ</name>
<comment type="caution">
    <text evidence="2">The sequence shown here is derived from an EMBL/GenBank/DDBJ whole genome shotgun (WGS) entry which is preliminary data.</text>
</comment>
<proteinExistence type="predicted"/>
<evidence type="ECO:0000256" key="1">
    <source>
        <dbReference type="SAM" id="MobiDB-lite"/>
    </source>
</evidence>
<dbReference type="AlphaFoldDB" id="T1CK88"/>
<dbReference type="EMBL" id="AUZZ01000338">
    <property type="protein sequence ID" value="EQD68440.1"/>
    <property type="molecule type" value="Genomic_DNA"/>
</dbReference>
<evidence type="ECO:0000313" key="2">
    <source>
        <dbReference type="EMBL" id="EQD68440.1"/>
    </source>
</evidence>
<reference evidence="2" key="2">
    <citation type="journal article" date="2014" name="ISME J.">
        <title>Microbial stratification in low pH oxic and suboxic macroscopic growths along an acid mine drainage.</title>
        <authorList>
            <person name="Mendez-Garcia C."/>
            <person name="Mesa V."/>
            <person name="Sprenger R.R."/>
            <person name="Richter M."/>
            <person name="Diez M.S."/>
            <person name="Solano J."/>
            <person name="Bargiela R."/>
            <person name="Golyshina O.V."/>
            <person name="Manteca A."/>
            <person name="Ramos J.L."/>
            <person name="Gallego J.R."/>
            <person name="Llorente I."/>
            <person name="Martins Dos Santos V.A."/>
            <person name="Jensen O.N."/>
            <person name="Pelaez A.I."/>
            <person name="Sanchez J."/>
            <person name="Ferrer M."/>
        </authorList>
    </citation>
    <scope>NUCLEOTIDE SEQUENCE</scope>
</reference>